<keyword evidence="2 7" id="KW-0349">Heme</keyword>
<dbReference type="InterPro" id="IPR002397">
    <property type="entry name" value="Cyt_P450_B"/>
</dbReference>
<evidence type="ECO:0000256" key="7">
    <source>
        <dbReference type="RuleBase" id="RU000461"/>
    </source>
</evidence>
<evidence type="ECO:0000256" key="4">
    <source>
        <dbReference type="ARBA" id="ARBA00023002"/>
    </source>
</evidence>
<dbReference type="SUPFAM" id="SSF48264">
    <property type="entry name" value="Cytochrome P450"/>
    <property type="match status" value="1"/>
</dbReference>
<dbReference type="HOGENOM" id="CLU_033716_1_1_11"/>
<sequence>MIVTGTNPPSPETAFPFPHRDGLGPLPEFAFLRRELPCARIRLPSGDPAWLVTRYADVRTVLADPRFSRERATRGKQSPRMARVTTLPDSILAADPPIHTRLRRLVAPAFTVRRAEALRQDVARLVESLLDGLAAAEQPADLVPLFTRPLPLAVICDLLGTPRDHGDQLDAWCDALRNLTAVPDAAVSEAVEEMTDYLAGLIAAKRRHPGNDVLSVLISARDDADRLTHDELISFSLVLLAGGYGTTADRLAGMLHLLLDEPARYQRLRNAPDTIPRSVEELLRYAQTNVQANLRVVTEDLELAGVTLRAGDAVMAINSSANHDETVFDAPDQLLLDRTRNPHLAFGHGVHHCVGAQLARVQLQEALAGLCRRFPALRAAASPVWKTGLKTRAPRTLPVTW</sequence>
<dbReference type="PROSITE" id="PS00086">
    <property type="entry name" value="CYTOCHROME_P450"/>
    <property type="match status" value="1"/>
</dbReference>
<dbReference type="Pfam" id="PF00067">
    <property type="entry name" value="p450"/>
    <property type="match status" value="1"/>
</dbReference>
<evidence type="ECO:0000256" key="3">
    <source>
        <dbReference type="ARBA" id="ARBA00022723"/>
    </source>
</evidence>
<dbReference type="Proteomes" id="UP000017984">
    <property type="component" value="Chromosome"/>
</dbReference>
<accession>V6L5Q4</accession>
<dbReference type="PANTHER" id="PTHR46696:SF1">
    <property type="entry name" value="CYTOCHROME P450 YJIB-RELATED"/>
    <property type="match status" value="1"/>
</dbReference>
<dbReference type="EMBL" id="AWQX01000007">
    <property type="protein sequence ID" value="EST36564.1"/>
    <property type="molecule type" value="Genomic_DNA"/>
</dbReference>
<dbReference type="STRING" id="1352936.M878_01370"/>
<dbReference type="GO" id="GO:0005506">
    <property type="term" value="F:iron ion binding"/>
    <property type="evidence" value="ECO:0007669"/>
    <property type="project" value="InterPro"/>
</dbReference>
<evidence type="ECO:0000313" key="8">
    <source>
        <dbReference type="EMBL" id="EST36564.1"/>
    </source>
</evidence>
<keyword evidence="6 7" id="KW-0503">Monooxygenase</keyword>
<keyword evidence="9" id="KW-1185">Reference proteome</keyword>
<proteinExistence type="inferred from homology"/>
<dbReference type="InterPro" id="IPR036396">
    <property type="entry name" value="Cyt_P450_sf"/>
</dbReference>
<dbReference type="AlphaFoldDB" id="V6L5Q4"/>
<dbReference type="GO" id="GO:0004497">
    <property type="term" value="F:monooxygenase activity"/>
    <property type="evidence" value="ECO:0007669"/>
    <property type="project" value="UniProtKB-KW"/>
</dbReference>
<dbReference type="FunFam" id="1.10.630.10:FF:000018">
    <property type="entry name" value="Cytochrome P450 monooxygenase"/>
    <property type="match status" value="1"/>
</dbReference>
<protein>
    <recommendedName>
        <fullName evidence="10">Cytochrome P450</fullName>
    </recommendedName>
</protein>
<keyword evidence="3 7" id="KW-0479">Metal-binding</keyword>
<comment type="caution">
    <text evidence="8">The sequence shown here is derived from an EMBL/GenBank/DDBJ whole genome shotgun (WGS) entry which is preliminary data.</text>
</comment>
<evidence type="ECO:0000256" key="2">
    <source>
        <dbReference type="ARBA" id="ARBA00022617"/>
    </source>
</evidence>
<reference evidence="8 9" key="1">
    <citation type="journal article" date="2014" name="Genome Announc.">
        <title>Draft Genome Sequence of Streptomyces roseochromogenes subsp. oscitans DS 12.976, Producer of the Aminocoumarin Antibiotic Clorobiocin.</title>
        <authorList>
            <person name="Ruckert C."/>
            <person name="Kalinowski J."/>
            <person name="Heide L."/>
            <person name="Apel A.K."/>
        </authorList>
    </citation>
    <scope>NUCLEOTIDE SEQUENCE [LARGE SCALE GENOMIC DNA]</scope>
    <source>
        <strain evidence="8 9">DS 12.976</strain>
    </source>
</reference>
<evidence type="ECO:0000256" key="6">
    <source>
        <dbReference type="ARBA" id="ARBA00023033"/>
    </source>
</evidence>
<dbReference type="Gene3D" id="1.10.630.10">
    <property type="entry name" value="Cytochrome P450"/>
    <property type="match status" value="1"/>
</dbReference>
<dbReference type="GO" id="GO:0016705">
    <property type="term" value="F:oxidoreductase activity, acting on paired donors, with incorporation or reduction of molecular oxygen"/>
    <property type="evidence" value="ECO:0007669"/>
    <property type="project" value="InterPro"/>
</dbReference>
<evidence type="ECO:0008006" key="10">
    <source>
        <dbReference type="Google" id="ProtNLM"/>
    </source>
</evidence>
<dbReference type="PANTHER" id="PTHR46696">
    <property type="entry name" value="P450, PUTATIVE (EUROFUNG)-RELATED"/>
    <property type="match status" value="1"/>
</dbReference>
<keyword evidence="4 7" id="KW-0560">Oxidoreductase</keyword>
<keyword evidence="5 7" id="KW-0408">Iron</keyword>
<dbReference type="GO" id="GO:0020037">
    <property type="term" value="F:heme binding"/>
    <property type="evidence" value="ECO:0007669"/>
    <property type="project" value="InterPro"/>
</dbReference>
<dbReference type="PRINTS" id="PR00359">
    <property type="entry name" value="BP450"/>
</dbReference>
<comment type="similarity">
    <text evidence="1 7">Belongs to the cytochrome P450 family.</text>
</comment>
<dbReference type="PATRIC" id="fig|1352936.5.peg.314"/>
<dbReference type="InterPro" id="IPR017972">
    <property type="entry name" value="Cyt_P450_CS"/>
</dbReference>
<gene>
    <name evidence="8" type="ORF">M878_01370</name>
</gene>
<evidence type="ECO:0000313" key="9">
    <source>
        <dbReference type="Proteomes" id="UP000017984"/>
    </source>
</evidence>
<organism evidence="8 9">
    <name type="scientific">Streptomyces roseochromogenus subsp. oscitans DS 12.976</name>
    <dbReference type="NCBI Taxonomy" id="1352936"/>
    <lineage>
        <taxon>Bacteria</taxon>
        <taxon>Bacillati</taxon>
        <taxon>Actinomycetota</taxon>
        <taxon>Actinomycetes</taxon>
        <taxon>Kitasatosporales</taxon>
        <taxon>Streptomycetaceae</taxon>
        <taxon>Streptomyces</taxon>
    </lineage>
</organism>
<dbReference type="CDD" id="cd11031">
    <property type="entry name" value="Cyp158A-like"/>
    <property type="match status" value="1"/>
</dbReference>
<evidence type="ECO:0000256" key="1">
    <source>
        <dbReference type="ARBA" id="ARBA00010617"/>
    </source>
</evidence>
<name>V6L5Q4_STRRC</name>
<dbReference type="InterPro" id="IPR001128">
    <property type="entry name" value="Cyt_P450"/>
</dbReference>
<evidence type="ECO:0000256" key="5">
    <source>
        <dbReference type="ARBA" id="ARBA00023004"/>
    </source>
</evidence>